<dbReference type="InterPro" id="IPR003736">
    <property type="entry name" value="PAAI_dom"/>
</dbReference>
<keyword evidence="1" id="KW-0378">Hydrolase</keyword>
<evidence type="ECO:0000256" key="5">
    <source>
        <dbReference type="ARBA" id="ARBA00038894"/>
    </source>
</evidence>
<evidence type="ECO:0000313" key="9">
    <source>
        <dbReference type="EMBL" id="NKY03299.1"/>
    </source>
</evidence>
<dbReference type="PANTHER" id="PTHR43240:SF20">
    <property type="entry name" value="MEDIUM_LONG-CHAIN ACYL-COA THIOESTERASE YIGI"/>
    <property type="match status" value="1"/>
</dbReference>
<feature type="domain" description="Thioesterase" evidence="8">
    <location>
        <begin position="58"/>
        <end position="134"/>
    </location>
</feature>
<comment type="catalytic activity">
    <reaction evidence="2">
        <text>a fatty acyl-CoA + H2O = a fatty acid + CoA + H(+)</text>
        <dbReference type="Rhea" id="RHEA:16781"/>
        <dbReference type="ChEBI" id="CHEBI:15377"/>
        <dbReference type="ChEBI" id="CHEBI:15378"/>
        <dbReference type="ChEBI" id="CHEBI:28868"/>
        <dbReference type="ChEBI" id="CHEBI:57287"/>
        <dbReference type="ChEBI" id="CHEBI:77636"/>
        <dbReference type="EC" id="3.1.2.20"/>
    </reaction>
</comment>
<comment type="catalytic activity">
    <reaction evidence="7">
        <text>a medium-chain fatty acyl-CoA + H2O = a medium-chain fatty acid + CoA + H(+)</text>
        <dbReference type="Rhea" id="RHEA:68184"/>
        <dbReference type="ChEBI" id="CHEBI:15377"/>
        <dbReference type="ChEBI" id="CHEBI:15378"/>
        <dbReference type="ChEBI" id="CHEBI:57287"/>
        <dbReference type="ChEBI" id="CHEBI:59558"/>
        <dbReference type="ChEBI" id="CHEBI:90546"/>
    </reaction>
</comment>
<dbReference type="InterPro" id="IPR006683">
    <property type="entry name" value="Thioestr_dom"/>
</dbReference>
<dbReference type="Pfam" id="PF03061">
    <property type="entry name" value="4HBT"/>
    <property type="match status" value="1"/>
</dbReference>
<proteinExistence type="inferred from homology"/>
<dbReference type="CDD" id="cd03443">
    <property type="entry name" value="PaaI_thioesterase"/>
    <property type="match status" value="1"/>
</dbReference>
<dbReference type="SUPFAM" id="SSF54637">
    <property type="entry name" value="Thioesterase/thiol ester dehydrase-isomerase"/>
    <property type="match status" value="1"/>
</dbReference>
<dbReference type="Proteomes" id="UP000563898">
    <property type="component" value="Unassembled WGS sequence"/>
</dbReference>
<sequence length="147" mass="14894">MTTTTTSDSPDPAAAEAIRAVLDAMPAARALGFAIESLGTGAATLRLAVRPDHTQHTGHVQAGVLGALADYAAGAAVATLLPTGWANVTLDYTIKIVAPAPGPQLSAQGTAVSAGRTISVGRADIFDEDGNLCATALSTFRNVRLVR</sequence>
<evidence type="ECO:0000256" key="4">
    <source>
        <dbReference type="ARBA" id="ARBA00038381"/>
    </source>
</evidence>
<name>A0A846WPE2_9ACTN</name>
<dbReference type="NCBIfam" id="TIGR00369">
    <property type="entry name" value="unchar_dom_1"/>
    <property type="match status" value="1"/>
</dbReference>
<accession>A0A846WPE2</accession>
<reference evidence="9 10" key="1">
    <citation type="submission" date="2020-04" db="EMBL/GenBank/DDBJ databases">
        <title>MicrobeNet Type strains.</title>
        <authorList>
            <person name="Nicholson A.C."/>
        </authorList>
    </citation>
    <scope>NUCLEOTIDE SEQUENCE [LARGE SCALE GENOMIC DNA]</scope>
    <source>
        <strain evidence="9 10">ATCC BAA-14</strain>
    </source>
</reference>
<dbReference type="PANTHER" id="PTHR43240">
    <property type="entry name" value="1,4-DIHYDROXY-2-NAPHTHOYL-COA THIOESTERASE 1"/>
    <property type="match status" value="1"/>
</dbReference>
<protein>
    <recommendedName>
        <fullName evidence="6">Medium/long-chain acyl-CoA thioesterase YigI</fullName>
        <ecNumber evidence="5">3.1.2.20</ecNumber>
    </recommendedName>
</protein>
<evidence type="ECO:0000256" key="2">
    <source>
        <dbReference type="ARBA" id="ARBA00035880"/>
    </source>
</evidence>
<gene>
    <name evidence="9" type="ORF">HGA05_17150</name>
</gene>
<dbReference type="GeneID" id="90160801"/>
<organism evidence="9 10">
    <name type="scientific">Gordonia polyisoprenivorans</name>
    <dbReference type="NCBI Taxonomy" id="84595"/>
    <lineage>
        <taxon>Bacteria</taxon>
        <taxon>Bacillati</taxon>
        <taxon>Actinomycetota</taxon>
        <taxon>Actinomycetes</taxon>
        <taxon>Mycobacteriales</taxon>
        <taxon>Gordoniaceae</taxon>
        <taxon>Gordonia</taxon>
    </lineage>
</organism>
<dbReference type="EMBL" id="JAAXPC010000009">
    <property type="protein sequence ID" value="NKY03299.1"/>
    <property type="molecule type" value="Genomic_DNA"/>
</dbReference>
<dbReference type="OMA" id="HETHCAT"/>
<dbReference type="AlphaFoldDB" id="A0A846WPE2"/>
<dbReference type="Gene3D" id="3.10.129.10">
    <property type="entry name" value="Hotdog Thioesterase"/>
    <property type="match status" value="1"/>
</dbReference>
<evidence type="ECO:0000256" key="6">
    <source>
        <dbReference type="ARBA" id="ARBA00040062"/>
    </source>
</evidence>
<dbReference type="InterPro" id="IPR029069">
    <property type="entry name" value="HotDog_dom_sf"/>
</dbReference>
<evidence type="ECO:0000256" key="1">
    <source>
        <dbReference type="ARBA" id="ARBA00022801"/>
    </source>
</evidence>
<comment type="catalytic activity">
    <reaction evidence="3">
        <text>a long-chain fatty acyl-CoA + H2O = a long-chain fatty acid + CoA + H(+)</text>
        <dbReference type="Rhea" id="RHEA:67680"/>
        <dbReference type="ChEBI" id="CHEBI:15377"/>
        <dbReference type="ChEBI" id="CHEBI:15378"/>
        <dbReference type="ChEBI" id="CHEBI:57287"/>
        <dbReference type="ChEBI" id="CHEBI:57560"/>
        <dbReference type="ChEBI" id="CHEBI:83139"/>
    </reaction>
</comment>
<evidence type="ECO:0000256" key="3">
    <source>
        <dbReference type="ARBA" id="ARBA00036002"/>
    </source>
</evidence>
<comment type="similarity">
    <text evidence="4">Belongs to the YigI thioesterase family.</text>
</comment>
<evidence type="ECO:0000259" key="8">
    <source>
        <dbReference type="Pfam" id="PF03061"/>
    </source>
</evidence>
<dbReference type="RefSeq" id="WP_006368373.1">
    <property type="nucleotide sequence ID" value="NZ_CP116236.1"/>
</dbReference>
<evidence type="ECO:0000313" key="10">
    <source>
        <dbReference type="Proteomes" id="UP000563898"/>
    </source>
</evidence>
<comment type="caution">
    <text evidence="9">The sequence shown here is derived from an EMBL/GenBank/DDBJ whole genome shotgun (WGS) entry which is preliminary data.</text>
</comment>
<dbReference type="GO" id="GO:0047617">
    <property type="term" value="F:fatty acyl-CoA hydrolase activity"/>
    <property type="evidence" value="ECO:0007669"/>
    <property type="project" value="UniProtKB-EC"/>
</dbReference>
<dbReference type="EC" id="3.1.2.20" evidence="5"/>
<evidence type="ECO:0000256" key="7">
    <source>
        <dbReference type="ARBA" id="ARBA00048062"/>
    </source>
</evidence>